<comment type="caution">
    <text evidence="11">The sequence shown here is derived from an EMBL/GenBank/DDBJ whole genome shotgun (WGS) entry which is preliminary data.</text>
</comment>
<keyword evidence="4 8" id="KW-0479">Metal-binding</keyword>
<keyword evidence="5 9" id="KW-0560">Oxidoreductase</keyword>
<sequence>MNPANYRVRLVLDLFRIFVIPASVLSCFLSLLRYRLGLLFIPAHLGFILIWATIEGAYVESKQDRQARALGAKTIPRVVGKWPGNTDILLRMVGAFKNSYVLDVYLELFEEYQCTTLNLRILWRDNIISMDQEHAKYVTSTGFSQFWRGISQKERMELFLGEGIFNRDDEHRNMTRPFFARERFSDFELFERHCAQTLSILSSLEASGTACDAQDLYGRFSLDAASEFLMGKNLDTMSASLPIPGKTVMGPKGSATEDHWGSFARAFEMAQLNITHRGRLGAVWPLFELFKDKNEEHCKVIQAWVDPLVHSALEAKKTMNGAGVINNITDKNFMQHLTDSTDDPILIRDQLTSMLLASRDTTACVLTFLTYFLAIHPDVTRKLRDEVLEHCGPTSPPTFDHVRRMKYMRAVINETLRLFPPVPLNIRETRTAPCVLPPSDRTFSKGFCDRQPLYMPAKTTILYLPLLIQRNPAHWGDDADEFKPDRWINPESVARYVANPTIFTPFSAGPRICIGQNYAYNEMSYFLVRLLQQFDRFTLASEFQPEGSLPPLEWKHRKGRQAYEQIWPSAALTLYVKGGLWVRFHKARS</sequence>
<evidence type="ECO:0000256" key="1">
    <source>
        <dbReference type="ARBA" id="ARBA00001971"/>
    </source>
</evidence>
<dbReference type="SUPFAM" id="SSF48264">
    <property type="entry name" value="Cytochrome P450"/>
    <property type="match status" value="1"/>
</dbReference>
<accession>A0A409XHV6</accession>
<evidence type="ECO:0000256" key="2">
    <source>
        <dbReference type="ARBA" id="ARBA00010617"/>
    </source>
</evidence>
<dbReference type="Gene3D" id="1.10.630.10">
    <property type="entry name" value="Cytochrome P450"/>
    <property type="match status" value="1"/>
</dbReference>
<dbReference type="InterPro" id="IPR002401">
    <property type="entry name" value="Cyt_P450_E_grp-I"/>
</dbReference>
<dbReference type="PRINTS" id="PR00385">
    <property type="entry name" value="P450"/>
</dbReference>
<reference evidence="11 12" key="1">
    <citation type="journal article" date="2018" name="Evol. Lett.">
        <title>Horizontal gene cluster transfer increased hallucinogenic mushroom diversity.</title>
        <authorList>
            <person name="Reynolds H.T."/>
            <person name="Vijayakumar V."/>
            <person name="Gluck-Thaler E."/>
            <person name="Korotkin H.B."/>
            <person name="Matheny P.B."/>
            <person name="Slot J.C."/>
        </authorList>
    </citation>
    <scope>NUCLEOTIDE SEQUENCE [LARGE SCALE GENOMIC DNA]</scope>
    <source>
        <strain evidence="11 12">2631</strain>
    </source>
</reference>
<dbReference type="PANTHER" id="PTHR24287:SF1">
    <property type="entry name" value="P450, PUTATIVE (EUROFUNG)-RELATED"/>
    <property type="match status" value="1"/>
</dbReference>
<dbReference type="EMBL" id="NHYD01001644">
    <property type="protein sequence ID" value="PPQ90334.1"/>
    <property type="molecule type" value="Genomic_DNA"/>
</dbReference>
<dbReference type="GO" id="GO:0020037">
    <property type="term" value="F:heme binding"/>
    <property type="evidence" value="ECO:0007669"/>
    <property type="project" value="InterPro"/>
</dbReference>
<keyword evidence="10" id="KW-0472">Membrane</keyword>
<dbReference type="GO" id="GO:0004497">
    <property type="term" value="F:monooxygenase activity"/>
    <property type="evidence" value="ECO:0007669"/>
    <property type="project" value="UniProtKB-KW"/>
</dbReference>
<evidence type="ECO:0008006" key="13">
    <source>
        <dbReference type="Google" id="ProtNLM"/>
    </source>
</evidence>
<dbReference type="PANTHER" id="PTHR24287">
    <property type="entry name" value="P450, PUTATIVE (EUROFUNG)-RELATED"/>
    <property type="match status" value="1"/>
</dbReference>
<evidence type="ECO:0000256" key="9">
    <source>
        <dbReference type="RuleBase" id="RU000461"/>
    </source>
</evidence>
<name>A0A409XHV6_PSICY</name>
<dbReference type="GO" id="GO:0005506">
    <property type="term" value="F:iron ion binding"/>
    <property type="evidence" value="ECO:0007669"/>
    <property type="project" value="InterPro"/>
</dbReference>
<gene>
    <name evidence="11" type="ORF">CVT25_007736</name>
</gene>
<keyword evidence="6 8" id="KW-0408">Iron</keyword>
<evidence type="ECO:0000256" key="4">
    <source>
        <dbReference type="ARBA" id="ARBA00022723"/>
    </source>
</evidence>
<feature type="transmembrane region" description="Helical" evidence="10">
    <location>
        <begin position="12"/>
        <end position="32"/>
    </location>
</feature>
<keyword evidence="3 8" id="KW-0349">Heme</keyword>
<evidence type="ECO:0000256" key="7">
    <source>
        <dbReference type="ARBA" id="ARBA00023033"/>
    </source>
</evidence>
<feature type="transmembrane region" description="Helical" evidence="10">
    <location>
        <begin position="38"/>
        <end position="59"/>
    </location>
</feature>
<dbReference type="InterPro" id="IPR017972">
    <property type="entry name" value="Cyt_P450_CS"/>
</dbReference>
<dbReference type="InterPro" id="IPR001128">
    <property type="entry name" value="Cyt_P450"/>
</dbReference>
<keyword evidence="10" id="KW-0812">Transmembrane</keyword>
<dbReference type="InterPro" id="IPR047146">
    <property type="entry name" value="Cyt_P450_E_CYP52_fungi"/>
</dbReference>
<dbReference type="PROSITE" id="PS00086">
    <property type="entry name" value="CYTOCHROME_P450"/>
    <property type="match status" value="1"/>
</dbReference>
<dbReference type="PRINTS" id="PR00463">
    <property type="entry name" value="EP450I"/>
</dbReference>
<evidence type="ECO:0000256" key="5">
    <source>
        <dbReference type="ARBA" id="ARBA00023002"/>
    </source>
</evidence>
<proteinExistence type="inferred from homology"/>
<evidence type="ECO:0000256" key="3">
    <source>
        <dbReference type="ARBA" id="ARBA00022617"/>
    </source>
</evidence>
<dbReference type="PROSITE" id="PS51257">
    <property type="entry name" value="PROKAR_LIPOPROTEIN"/>
    <property type="match status" value="1"/>
</dbReference>
<dbReference type="Proteomes" id="UP000283269">
    <property type="component" value="Unassembled WGS sequence"/>
</dbReference>
<evidence type="ECO:0000313" key="11">
    <source>
        <dbReference type="EMBL" id="PPQ90334.1"/>
    </source>
</evidence>
<evidence type="ECO:0000256" key="8">
    <source>
        <dbReference type="PIRSR" id="PIRSR602401-1"/>
    </source>
</evidence>
<keyword evidence="7 9" id="KW-0503">Monooxygenase</keyword>
<dbReference type="OrthoDB" id="1470350at2759"/>
<evidence type="ECO:0000256" key="6">
    <source>
        <dbReference type="ARBA" id="ARBA00023004"/>
    </source>
</evidence>
<dbReference type="STRING" id="93625.A0A409XHV6"/>
<protein>
    <recommendedName>
        <fullName evidence="13">Cytochrome P450 monooxygenase CYP63</fullName>
    </recommendedName>
</protein>
<comment type="cofactor">
    <cofactor evidence="1 8">
        <name>heme</name>
        <dbReference type="ChEBI" id="CHEBI:30413"/>
    </cofactor>
</comment>
<feature type="binding site" description="axial binding residue" evidence="8">
    <location>
        <position position="513"/>
    </location>
    <ligand>
        <name>heme</name>
        <dbReference type="ChEBI" id="CHEBI:30413"/>
    </ligand>
    <ligandPart>
        <name>Fe</name>
        <dbReference type="ChEBI" id="CHEBI:18248"/>
    </ligandPart>
</feature>
<evidence type="ECO:0000313" key="12">
    <source>
        <dbReference type="Proteomes" id="UP000283269"/>
    </source>
</evidence>
<dbReference type="GO" id="GO:0016705">
    <property type="term" value="F:oxidoreductase activity, acting on paired donors, with incorporation or reduction of molecular oxygen"/>
    <property type="evidence" value="ECO:0007669"/>
    <property type="project" value="InterPro"/>
</dbReference>
<comment type="similarity">
    <text evidence="2 9">Belongs to the cytochrome P450 family.</text>
</comment>
<dbReference type="AlphaFoldDB" id="A0A409XHV6"/>
<dbReference type="InterPro" id="IPR036396">
    <property type="entry name" value="Cyt_P450_sf"/>
</dbReference>
<keyword evidence="12" id="KW-1185">Reference proteome</keyword>
<organism evidence="11 12">
    <name type="scientific">Psilocybe cyanescens</name>
    <dbReference type="NCBI Taxonomy" id="93625"/>
    <lineage>
        <taxon>Eukaryota</taxon>
        <taxon>Fungi</taxon>
        <taxon>Dikarya</taxon>
        <taxon>Basidiomycota</taxon>
        <taxon>Agaricomycotina</taxon>
        <taxon>Agaricomycetes</taxon>
        <taxon>Agaricomycetidae</taxon>
        <taxon>Agaricales</taxon>
        <taxon>Agaricineae</taxon>
        <taxon>Strophariaceae</taxon>
        <taxon>Psilocybe</taxon>
    </lineage>
</organism>
<dbReference type="Pfam" id="PF00067">
    <property type="entry name" value="p450"/>
    <property type="match status" value="1"/>
</dbReference>
<dbReference type="InParanoid" id="A0A409XHV6"/>
<keyword evidence="10" id="KW-1133">Transmembrane helix</keyword>
<evidence type="ECO:0000256" key="10">
    <source>
        <dbReference type="SAM" id="Phobius"/>
    </source>
</evidence>